<feature type="region of interest" description="Disordered" evidence="1">
    <location>
        <begin position="66"/>
        <end position="107"/>
    </location>
</feature>
<dbReference type="AlphaFoldDB" id="V9DRE3"/>
<dbReference type="EMBL" id="KB822697">
    <property type="protein sequence ID" value="ETI29480.1"/>
    <property type="molecule type" value="Genomic_DNA"/>
</dbReference>
<gene>
    <name evidence="2" type="ORF">G647_01933</name>
</gene>
<evidence type="ECO:0000313" key="3">
    <source>
        <dbReference type="Proteomes" id="UP000030678"/>
    </source>
</evidence>
<dbReference type="VEuPathDB" id="FungiDB:G647_01933"/>
<reference evidence="2 3" key="1">
    <citation type="submission" date="2013-03" db="EMBL/GenBank/DDBJ databases">
        <title>The Genome Sequence of Cladophialophora carrionii CBS 160.54.</title>
        <authorList>
            <consortium name="The Broad Institute Genomics Platform"/>
            <person name="Cuomo C."/>
            <person name="de Hoog S."/>
            <person name="Gorbushina A."/>
            <person name="Walker B."/>
            <person name="Young S.K."/>
            <person name="Zeng Q."/>
            <person name="Gargeya S."/>
            <person name="Fitzgerald M."/>
            <person name="Haas B."/>
            <person name="Abouelleil A."/>
            <person name="Allen A.W."/>
            <person name="Alvarado L."/>
            <person name="Arachchi H.M."/>
            <person name="Berlin A.M."/>
            <person name="Chapman S.B."/>
            <person name="Gainer-Dewar J."/>
            <person name="Goldberg J."/>
            <person name="Griggs A."/>
            <person name="Gujja S."/>
            <person name="Hansen M."/>
            <person name="Howarth C."/>
            <person name="Imamovic A."/>
            <person name="Ireland A."/>
            <person name="Larimer J."/>
            <person name="McCowan C."/>
            <person name="Murphy C."/>
            <person name="Pearson M."/>
            <person name="Poon T.W."/>
            <person name="Priest M."/>
            <person name="Roberts A."/>
            <person name="Saif S."/>
            <person name="Shea T."/>
            <person name="Sisk P."/>
            <person name="Sykes S."/>
            <person name="Wortman J."/>
            <person name="Nusbaum C."/>
            <person name="Birren B."/>
        </authorList>
    </citation>
    <scope>NUCLEOTIDE SEQUENCE [LARGE SCALE GENOMIC DNA]</scope>
    <source>
        <strain evidence="2 3">CBS 160.54</strain>
    </source>
</reference>
<dbReference type="OrthoDB" id="9984024at2759"/>
<dbReference type="RefSeq" id="XP_008723554.1">
    <property type="nucleotide sequence ID" value="XM_008725332.1"/>
</dbReference>
<proteinExistence type="predicted"/>
<sequence length="107" mass="12938">MALHDTWANKPTNVDILDELIGKVETDRLDCINDMNDDSMWWYVNMSKMTIWEHVTPYVIPHGRYNQQQQHRHGRRGHLVQQDDRDPSQRRHHEICTPNYRPDYREA</sequence>
<name>V9DRE3_9EURO</name>
<protein>
    <submittedName>
        <fullName evidence="2">Uncharacterized protein</fullName>
    </submittedName>
</protein>
<evidence type="ECO:0000313" key="2">
    <source>
        <dbReference type="EMBL" id="ETI29480.1"/>
    </source>
</evidence>
<organism evidence="2 3">
    <name type="scientific">Cladophialophora carrionii CBS 160.54</name>
    <dbReference type="NCBI Taxonomy" id="1279043"/>
    <lineage>
        <taxon>Eukaryota</taxon>
        <taxon>Fungi</taxon>
        <taxon>Dikarya</taxon>
        <taxon>Ascomycota</taxon>
        <taxon>Pezizomycotina</taxon>
        <taxon>Eurotiomycetes</taxon>
        <taxon>Chaetothyriomycetidae</taxon>
        <taxon>Chaetothyriales</taxon>
        <taxon>Herpotrichiellaceae</taxon>
        <taxon>Cladophialophora</taxon>
    </lineage>
</organism>
<dbReference type="GeneID" id="19980426"/>
<evidence type="ECO:0000256" key="1">
    <source>
        <dbReference type="SAM" id="MobiDB-lite"/>
    </source>
</evidence>
<accession>V9DRE3</accession>
<dbReference type="HOGENOM" id="CLU_2209745_0_0_1"/>
<dbReference type="Proteomes" id="UP000030678">
    <property type="component" value="Unassembled WGS sequence"/>
</dbReference>